<evidence type="ECO:0000313" key="2">
    <source>
        <dbReference type="EMBL" id="PWQ93369.1"/>
    </source>
</evidence>
<reference evidence="2 3" key="1">
    <citation type="submission" date="2018-05" db="EMBL/GenBank/DDBJ databases">
        <title>Leucothrix arctica sp. nov., isolated from Arctic seawater.</title>
        <authorList>
            <person name="Choi A."/>
            <person name="Baek K."/>
        </authorList>
    </citation>
    <scope>NUCLEOTIDE SEQUENCE [LARGE SCALE GENOMIC DNA]</scope>
    <source>
        <strain evidence="2 3">IMCC9719</strain>
    </source>
</reference>
<organism evidence="2 3">
    <name type="scientific">Leucothrix arctica</name>
    <dbReference type="NCBI Taxonomy" id="1481894"/>
    <lineage>
        <taxon>Bacteria</taxon>
        <taxon>Pseudomonadati</taxon>
        <taxon>Pseudomonadota</taxon>
        <taxon>Gammaproteobacteria</taxon>
        <taxon>Thiotrichales</taxon>
        <taxon>Thiotrichaceae</taxon>
        <taxon>Leucothrix</taxon>
    </lineage>
</organism>
<evidence type="ECO:0000256" key="1">
    <source>
        <dbReference type="SAM" id="Phobius"/>
    </source>
</evidence>
<evidence type="ECO:0008006" key="4">
    <source>
        <dbReference type="Google" id="ProtNLM"/>
    </source>
</evidence>
<feature type="transmembrane region" description="Helical" evidence="1">
    <location>
        <begin position="123"/>
        <end position="140"/>
    </location>
</feature>
<dbReference type="AlphaFoldDB" id="A0A317C517"/>
<evidence type="ECO:0000313" key="3">
    <source>
        <dbReference type="Proteomes" id="UP000245506"/>
    </source>
</evidence>
<keyword evidence="1" id="KW-0812">Transmembrane</keyword>
<feature type="transmembrane region" description="Helical" evidence="1">
    <location>
        <begin position="64"/>
        <end position="84"/>
    </location>
</feature>
<dbReference type="Pfam" id="PF11911">
    <property type="entry name" value="DUF3429"/>
    <property type="match status" value="1"/>
</dbReference>
<dbReference type="EMBL" id="QGKL01000042">
    <property type="protein sequence ID" value="PWQ93369.1"/>
    <property type="molecule type" value="Genomic_DNA"/>
</dbReference>
<protein>
    <recommendedName>
        <fullName evidence="4">DUF3429 domain-containing protein</fullName>
    </recommendedName>
</protein>
<keyword evidence="1" id="KW-0472">Membrane</keyword>
<dbReference type="RefSeq" id="WP_109825082.1">
    <property type="nucleotide sequence ID" value="NZ_QGKL01000042.1"/>
</dbReference>
<name>A0A317C517_9GAMM</name>
<dbReference type="Proteomes" id="UP000245506">
    <property type="component" value="Unassembled WGS sequence"/>
</dbReference>
<proteinExistence type="predicted"/>
<feature type="transmembrane region" description="Helical" evidence="1">
    <location>
        <begin position="37"/>
        <end position="57"/>
    </location>
</feature>
<sequence>MKNSILIPLLTYLGAAPFFLANLLELANIRLFDIDSLTWFMTYGFVILSFMAGTLWGQVVNESAVVKGVALATNGITLAAWFGYLLAVPSLGLIVSALGFVALYVLEAFVMKQMKRPDYYLDLRLRVTVLVVLAHCIMLFQI</sequence>
<accession>A0A317C517</accession>
<dbReference type="OrthoDB" id="8591832at2"/>
<feature type="transmembrane region" description="Helical" evidence="1">
    <location>
        <begin position="90"/>
        <end position="111"/>
    </location>
</feature>
<keyword evidence="1" id="KW-1133">Transmembrane helix</keyword>
<keyword evidence="3" id="KW-1185">Reference proteome</keyword>
<gene>
    <name evidence="2" type="ORF">DKT75_17175</name>
</gene>
<dbReference type="InterPro" id="IPR021836">
    <property type="entry name" value="DUF3429"/>
</dbReference>
<comment type="caution">
    <text evidence="2">The sequence shown here is derived from an EMBL/GenBank/DDBJ whole genome shotgun (WGS) entry which is preliminary data.</text>
</comment>